<protein>
    <submittedName>
        <fullName evidence="1">Uncharacterized protein</fullName>
    </submittedName>
</protein>
<comment type="caution">
    <text evidence="1">The sequence shown here is derived from an EMBL/GenBank/DDBJ whole genome shotgun (WGS) entry which is preliminary data.</text>
</comment>
<accession>A0A4U8SWJ0</accession>
<dbReference type="Proteomes" id="UP000029861">
    <property type="component" value="Unassembled WGS sequence"/>
</dbReference>
<dbReference type="EMBL" id="JRPK02000155">
    <property type="protein sequence ID" value="TLD91108.1"/>
    <property type="molecule type" value="Genomic_DNA"/>
</dbReference>
<proteinExistence type="predicted"/>
<sequence>MREDKYVQNTISIEKIHNIKPTQEIKEIIEKFLKNAKDKNLALHIIAPTDFIAERLYQEFDSYMDTSKTKTLCFYSIKLDNLLSDIYKQQRQRN</sequence>
<feature type="non-terminal residue" evidence="1">
    <location>
        <position position="94"/>
    </location>
</feature>
<organism evidence="1 2">
    <name type="scientific">Helicobacter trogontum</name>
    <dbReference type="NCBI Taxonomy" id="50960"/>
    <lineage>
        <taxon>Bacteria</taxon>
        <taxon>Pseudomonadati</taxon>
        <taxon>Campylobacterota</taxon>
        <taxon>Epsilonproteobacteria</taxon>
        <taxon>Campylobacterales</taxon>
        <taxon>Helicobacteraceae</taxon>
        <taxon>Helicobacter</taxon>
    </lineage>
</organism>
<evidence type="ECO:0000313" key="2">
    <source>
        <dbReference type="Proteomes" id="UP000029861"/>
    </source>
</evidence>
<reference evidence="1 2" key="1">
    <citation type="journal article" date="2014" name="Genome Announc.">
        <title>Draft genome sequences of eight enterohepatic helicobacter species isolated from both laboratory and wild rodents.</title>
        <authorList>
            <person name="Sheh A."/>
            <person name="Shen Z."/>
            <person name="Fox J.G."/>
        </authorList>
    </citation>
    <scope>NUCLEOTIDE SEQUENCE [LARGE SCALE GENOMIC DNA]</scope>
    <source>
        <strain evidence="1 2">ATCC 49310</strain>
    </source>
</reference>
<gene>
    <name evidence="1" type="ORF">LS80_011405</name>
</gene>
<name>A0A4U8SWJ0_9HELI</name>
<evidence type="ECO:0000313" key="1">
    <source>
        <dbReference type="EMBL" id="TLD91108.1"/>
    </source>
</evidence>
<dbReference type="RefSeq" id="WP_138120987.1">
    <property type="nucleotide sequence ID" value="NZ_JRPK02000155.1"/>
</dbReference>
<dbReference type="AlphaFoldDB" id="A0A4U8SWJ0"/>